<evidence type="ECO:0000313" key="2">
    <source>
        <dbReference type="Proteomes" id="UP000760480"/>
    </source>
</evidence>
<evidence type="ECO:0008006" key="3">
    <source>
        <dbReference type="Google" id="ProtNLM"/>
    </source>
</evidence>
<reference evidence="1 2" key="1">
    <citation type="submission" date="2019-03" db="EMBL/GenBank/DDBJ databases">
        <title>Metabolic reconstructions from genomes of highly enriched 'Candidatus Accumulibacter' and 'Candidatus Competibacter' bioreactor populations.</title>
        <authorList>
            <person name="Annavajhala M.K."/>
            <person name="Welles L."/>
            <person name="Abbas B."/>
            <person name="Sorokin D."/>
            <person name="Park H."/>
            <person name="Van Loosdrecht M."/>
            <person name="Chandran K."/>
        </authorList>
    </citation>
    <scope>NUCLEOTIDE SEQUENCE [LARGE SCALE GENOMIC DNA]</scope>
    <source>
        <strain evidence="1 2">SBR_G</strain>
    </source>
</reference>
<dbReference type="EMBL" id="SPMZ01000031">
    <property type="protein sequence ID" value="NMQ19794.1"/>
    <property type="molecule type" value="Genomic_DNA"/>
</dbReference>
<evidence type="ECO:0000313" key="1">
    <source>
        <dbReference type="EMBL" id="NMQ19794.1"/>
    </source>
</evidence>
<keyword evidence="2" id="KW-1185">Reference proteome</keyword>
<accession>A0ABX1TM90</accession>
<comment type="caution">
    <text evidence="1">The sequence shown here is derived from an EMBL/GenBank/DDBJ whole genome shotgun (WGS) entry which is preliminary data.</text>
</comment>
<dbReference type="InterPro" id="IPR029060">
    <property type="entry name" value="PIN-like_dom_sf"/>
</dbReference>
<dbReference type="Proteomes" id="UP000760480">
    <property type="component" value="Unassembled WGS sequence"/>
</dbReference>
<dbReference type="Gene3D" id="3.40.50.1010">
    <property type="entry name" value="5'-nuclease"/>
    <property type="match status" value="1"/>
</dbReference>
<organism evidence="1 2">
    <name type="scientific">Candidatus Competibacter phosphatis</name>
    <dbReference type="NCBI Taxonomy" id="221280"/>
    <lineage>
        <taxon>Bacteria</taxon>
        <taxon>Pseudomonadati</taxon>
        <taxon>Pseudomonadota</taxon>
        <taxon>Gammaproteobacteria</taxon>
        <taxon>Candidatus Competibacteraceae</taxon>
        <taxon>Candidatus Competibacter</taxon>
    </lineage>
</organism>
<sequence>MWKRVFFLDAAGKVALLDWIAHGGLTVEDIPVSSYLDIATYIQKYADQDIDFADAALVWLANQTGEKQILTVDEGDFRIYRLKNGQVFELVPWYSKES</sequence>
<gene>
    <name evidence="1" type="ORF">E4P82_11650</name>
</gene>
<dbReference type="RefSeq" id="WP_169249053.1">
    <property type="nucleotide sequence ID" value="NZ_SPMZ01000031.1"/>
</dbReference>
<proteinExistence type="predicted"/>
<name>A0ABX1TM90_9GAMM</name>
<dbReference type="SUPFAM" id="SSF88723">
    <property type="entry name" value="PIN domain-like"/>
    <property type="match status" value="1"/>
</dbReference>
<protein>
    <recommendedName>
        <fullName evidence="3">PIN domain-containing protein</fullName>
    </recommendedName>
</protein>